<dbReference type="PANTHER" id="PTHR47326">
    <property type="entry name" value="TRANSPOSABLE ELEMENT TC3 TRANSPOSASE-LIKE PROTEIN"/>
    <property type="match status" value="1"/>
</dbReference>
<protein>
    <recommendedName>
        <fullName evidence="1">DUF4817 domain-containing protein</fullName>
    </recommendedName>
</protein>
<organism evidence="2 3">
    <name type="scientific">Exocentrus adspersus</name>
    <dbReference type="NCBI Taxonomy" id="1586481"/>
    <lineage>
        <taxon>Eukaryota</taxon>
        <taxon>Metazoa</taxon>
        <taxon>Ecdysozoa</taxon>
        <taxon>Arthropoda</taxon>
        <taxon>Hexapoda</taxon>
        <taxon>Insecta</taxon>
        <taxon>Pterygota</taxon>
        <taxon>Neoptera</taxon>
        <taxon>Endopterygota</taxon>
        <taxon>Coleoptera</taxon>
        <taxon>Polyphaga</taxon>
        <taxon>Cucujiformia</taxon>
        <taxon>Chrysomeloidea</taxon>
        <taxon>Cerambycidae</taxon>
        <taxon>Lamiinae</taxon>
        <taxon>Acanthocinini</taxon>
        <taxon>Exocentrus</taxon>
    </lineage>
</organism>
<feature type="domain" description="DUF4817" evidence="1">
    <location>
        <begin position="5"/>
        <end position="55"/>
    </location>
</feature>
<dbReference type="GO" id="GO:0003676">
    <property type="term" value="F:nucleic acid binding"/>
    <property type="evidence" value="ECO:0007669"/>
    <property type="project" value="InterPro"/>
</dbReference>
<evidence type="ECO:0000313" key="2">
    <source>
        <dbReference type="EMBL" id="KAJ8917084.1"/>
    </source>
</evidence>
<proteinExistence type="predicted"/>
<accession>A0AAV8VSR5</accession>
<dbReference type="EMBL" id="JANEYG010000036">
    <property type="protein sequence ID" value="KAJ8917084.1"/>
    <property type="molecule type" value="Genomic_DNA"/>
</dbReference>
<gene>
    <name evidence="2" type="ORF">NQ315_013003</name>
</gene>
<keyword evidence="3" id="KW-1185">Reference proteome</keyword>
<evidence type="ECO:0000313" key="3">
    <source>
        <dbReference type="Proteomes" id="UP001159042"/>
    </source>
</evidence>
<dbReference type="InterPro" id="IPR036397">
    <property type="entry name" value="RNaseH_sf"/>
</dbReference>
<dbReference type="Gene3D" id="3.30.420.10">
    <property type="entry name" value="Ribonuclease H-like superfamily/Ribonuclease H"/>
    <property type="match status" value="1"/>
</dbReference>
<dbReference type="PANTHER" id="PTHR47326:SF1">
    <property type="entry name" value="HTH PSQ-TYPE DOMAIN-CONTAINING PROTEIN"/>
    <property type="match status" value="1"/>
</dbReference>
<sequence length="386" mass="45597">MIFTNEEYADIHFCYGFCDGNAEAAVREYRRRYPNRRLPSAQVFSRTHQNFRNFGLGSNVDHNRNRQNNNNQNRILRAFDNNLRLSSSRAAHQLQISKSQILRTLRNNHKHAYHLQPVHHLHPGDPEQRVRFCQWLLNSTQENPDFLRKILWTDESTFTRRGITNYHNIHIWAVENPREIRPRSFQTEFSVNVWLGIFHDNVCGPHFLPPRLNSALFVEFLTNHLEDYLEDVPLNLLRETVREWLNINYPHRWIGRLGRNNANNDIINGMGPVAWPPRSPDLNPLDFYVWGYLKDKVYATPVLTRDDLVQRIQEACNEMRQNPNQVSDAVNSLIRRCHKCIEVGGQHFGQLRHGLVARKEYGPIFPYMSGNVWLLGKERILEFYKK</sequence>
<name>A0AAV8VSR5_9CUCU</name>
<dbReference type="Pfam" id="PF16087">
    <property type="entry name" value="DUF4817"/>
    <property type="match status" value="1"/>
</dbReference>
<dbReference type="InterPro" id="IPR032135">
    <property type="entry name" value="DUF4817"/>
</dbReference>
<dbReference type="AlphaFoldDB" id="A0AAV8VSR5"/>
<reference evidence="2 3" key="1">
    <citation type="journal article" date="2023" name="Insect Mol. Biol.">
        <title>Genome sequencing provides insights into the evolution of gene families encoding plant cell wall-degrading enzymes in longhorned beetles.</title>
        <authorList>
            <person name="Shin N.R."/>
            <person name="Okamura Y."/>
            <person name="Kirsch R."/>
            <person name="Pauchet Y."/>
        </authorList>
    </citation>
    <scope>NUCLEOTIDE SEQUENCE [LARGE SCALE GENOMIC DNA]</scope>
    <source>
        <strain evidence="2">EAD_L_NR</strain>
    </source>
</reference>
<evidence type="ECO:0000259" key="1">
    <source>
        <dbReference type="Pfam" id="PF16087"/>
    </source>
</evidence>
<dbReference type="Proteomes" id="UP001159042">
    <property type="component" value="Unassembled WGS sequence"/>
</dbReference>
<comment type="caution">
    <text evidence="2">The sequence shown here is derived from an EMBL/GenBank/DDBJ whole genome shotgun (WGS) entry which is preliminary data.</text>
</comment>